<evidence type="ECO:0000256" key="2">
    <source>
        <dbReference type="ARBA" id="ARBA00023239"/>
    </source>
</evidence>
<keyword evidence="1" id="KW-0479">Metal-binding</keyword>
<dbReference type="InterPro" id="IPR050963">
    <property type="entry name" value="Sirohydro_Cobaltochel/CbiX"/>
</dbReference>
<dbReference type="SUPFAM" id="SSF53800">
    <property type="entry name" value="Chelatase"/>
    <property type="match status" value="1"/>
</dbReference>
<dbReference type="Pfam" id="PF01903">
    <property type="entry name" value="CbiX"/>
    <property type="match status" value="1"/>
</dbReference>
<keyword evidence="2" id="KW-0456">Lyase</keyword>
<gene>
    <name evidence="3" type="ORF">ABDB84_15575</name>
</gene>
<sequence length="121" mass="12984">MSRAIILFAHGARDPEWARPLERLALAVRTASPQDWVLTAFLEFMAPDLAAAADAAVAAGARELIVVPVFLAQGGHVRRDLPRMLEEIAARYPAVQIELRAALGESQVVIDAMAQAVLSTA</sequence>
<dbReference type="EMBL" id="JBDIVE010000009">
    <property type="protein sequence ID" value="MEN3069902.1"/>
    <property type="molecule type" value="Genomic_DNA"/>
</dbReference>
<dbReference type="InterPro" id="IPR002762">
    <property type="entry name" value="CbiX-like"/>
</dbReference>
<evidence type="ECO:0000313" key="4">
    <source>
        <dbReference type="Proteomes" id="UP001410394"/>
    </source>
</evidence>
<dbReference type="Proteomes" id="UP001410394">
    <property type="component" value="Unassembled WGS sequence"/>
</dbReference>
<dbReference type="PANTHER" id="PTHR33542:SF3">
    <property type="entry name" value="SIROHYDROCHLORIN FERROCHELATASE, CHLOROPLASTIC"/>
    <property type="match status" value="1"/>
</dbReference>
<accession>A0ABU9Z1Q1</accession>
<evidence type="ECO:0000256" key="1">
    <source>
        <dbReference type="ARBA" id="ARBA00022723"/>
    </source>
</evidence>
<proteinExistence type="predicted"/>
<comment type="caution">
    <text evidence="3">The sequence shown here is derived from an EMBL/GenBank/DDBJ whole genome shotgun (WGS) entry which is preliminary data.</text>
</comment>
<evidence type="ECO:0000313" key="3">
    <source>
        <dbReference type="EMBL" id="MEN3069902.1"/>
    </source>
</evidence>
<protein>
    <submittedName>
        <fullName evidence="3">CbiX/SirB N-terminal domain-containing protein</fullName>
    </submittedName>
</protein>
<dbReference type="PANTHER" id="PTHR33542">
    <property type="entry name" value="SIROHYDROCHLORIN FERROCHELATASE, CHLOROPLASTIC"/>
    <property type="match status" value="1"/>
</dbReference>
<dbReference type="CDD" id="cd03416">
    <property type="entry name" value="CbiX_SirB_N"/>
    <property type="match status" value="1"/>
</dbReference>
<organism evidence="3 4">
    <name type="scientific">Uliginosibacterium sediminicola</name>
    <dbReference type="NCBI Taxonomy" id="2024550"/>
    <lineage>
        <taxon>Bacteria</taxon>
        <taxon>Pseudomonadati</taxon>
        <taxon>Pseudomonadota</taxon>
        <taxon>Betaproteobacteria</taxon>
        <taxon>Rhodocyclales</taxon>
        <taxon>Zoogloeaceae</taxon>
        <taxon>Uliginosibacterium</taxon>
    </lineage>
</organism>
<dbReference type="Gene3D" id="3.40.50.1400">
    <property type="match status" value="1"/>
</dbReference>
<name>A0ABU9Z1Q1_9RHOO</name>
<keyword evidence="4" id="KW-1185">Reference proteome</keyword>
<reference evidence="3 4" key="1">
    <citation type="journal article" date="2018" name="Int. J. Syst. Evol. Microbiol.">
        <title>Uliginosibacterium sediminicola sp. nov., isolated from freshwater sediment.</title>
        <authorList>
            <person name="Hwang W.M."/>
            <person name="Kim S.M."/>
            <person name="Kang K."/>
            <person name="Ahn T.Y."/>
        </authorList>
    </citation>
    <scope>NUCLEOTIDE SEQUENCE [LARGE SCALE GENOMIC DNA]</scope>
    <source>
        <strain evidence="3 4">M1-21</strain>
    </source>
</reference>
<dbReference type="RefSeq" id="WP_345920676.1">
    <property type="nucleotide sequence ID" value="NZ_JBDIVE010000009.1"/>
</dbReference>